<feature type="transmembrane region" description="Helical" evidence="6">
    <location>
        <begin position="23"/>
        <end position="47"/>
    </location>
</feature>
<evidence type="ECO:0000313" key="8">
    <source>
        <dbReference type="Proteomes" id="UP001482620"/>
    </source>
</evidence>
<keyword evidence="6" id="KW-1133">Transmembrane helix</keyword>
<evidence type="ECO:0000256" key="1">
    <source>
        <dbReference type="ARBA" id="ARBA00004141"/>
    </source>
</evidence>
<comment type="subcellular location">
    <subcellularLocation>
        <location evidence="1">Membrane</location>
        <topology evidence="1">Multi-pass membrane protein</topology>
    </subcellularLocation>
</comment>
<feature type="transmembrane region" description="Helical" evidence="6">
    <location>
        <begin position="143"/>
        <end position="164"/>
    </location>
</feature>
<evidence type="ECO:0000256" key="4">
    <source>
        <dbReference type="ARBA" id="ARBA00023180"/>
    </source>
</evidence>
<feature type="transmembrane region" description="Helical" evidence="6">
    <location>
        <begin position="248"/>
        <end position="274"/>
    </location>
</feature>
<dbReference type="PANTHER" id="PTHR24232">
    <property type="entry name" value="G-PROTEIN COUPLED RECEPTOR"/>
    <property type="match status" value="1"/>
</dbReference>
<gene>
    <name evidence="7" type="ORF">ILYODFUR_027008</name>
</gene>
<dbReference type="Proteomes" id="UP001482620">
    <property type="component" value="Unassembled WGS sequence"/>
</dbReference>
<keyword evidence="5" id="KW-0807">Transducer</keyword>
<keyword evidence="8" id="KW-1185">Reference proteome</keyword>
<keyword evidence="3" id="KW-0675">Receptor</keyword>
<evidence type="ECO:0000256" key="3">
    <source>
        <dbReference type="ARBA" id="ARBA00023170"/>
    </source>
</evidence>
<protein>
    <submittedName>
        <fullName evidence="7">Uncharacterized protein</fullName>
    </submittedName>
</protein>
<keyword evidence="6" id="KW-0812">Transmembrane</keyword>
<evidence type="ECO:0000256" key="6">
    <source>
        <dbReference type="SAM" id="Phobius"/>
    </source>
</evidence>
<name>A0ABV0U8T4_9TELE</name>
<comment type="caution">
    <text evidence="7">The sequence shown here is derived from an EMBL/GenBank/DDBJ whole genome shotgun (WGS) entry which is preliminary data.</text>
</comment>
<feature type="transmembrane region" description="Helical" evidence="6">
    <location>
        <begin position="67"/>
        <end position="90"/>
    </location>
</feature>
<dbReference type="PANTHER" id="PTHR24232:SF41">
    <property type="entry name" value="LYSOPHOSPHATIDIC ACID RECEPTOR 4"/>
    <property type="match status" value="1"/>
</dbReference>
<accession>A0ABV0U8T4</accession>
<feature type="transmembrane region" description="Helical" evidence="6">
    <location>
        <begin position="216"/>
        <end position="236"/>
    </location>
</feature>
<keyword evidence="6" id="KW-0472">Membrane</keyword>
<evidence type="ECO:0000256" key="5">
    <source>
        <dbReference type="ARBA" id="ARBA00023224"/>
    </source>
</evidence>
<sequence>MMNASENSSFTSSYLQVNHCANIFISISWIRVILLLPLSTFVLYLGLQNWRQHRSFKTASHFDIITYHLAFMELLWVLGYIWQMCAQYYYFTALSSVTVFLTSNVFYGEILFHTLTCAEYYIAVVLPITYLRMKSTHGLWIRTISIICVWLLSFGMSSLSLVQLYKFANILLLCLLGFAIIVTSFCSSSVLYALIHPGPGEKGVKKGLADQSKQRAFHTITIISCIQWLWFLGLLVSKAMGEIPWLSSAVSCLVMVSLGFCNLPCCLVLPMMYLQRAGKLSQN</sequence>
<dbReference type="EMBL" id="JAHRIQ010061423">
    <property type="protein sequence ID" value="MEQ2241609.1"/>
    <property type="molecule type" value="Genomic_DNA"/>
</dbReference>
<evidence type="ECO:0000256" key="2">
    <source>
        <dbReference type="ARBA" id="ARBA00023040"/>
    </source>
</evidence>
<feature type="transmembrane region" description="Helical" evidence="6">
    <location>
        <begin position="170"/>
        <end position="195"/>
    </location>
</feature>
<keyword evidence="2" id="KW-0297">G-protein coupled receptor</keyword>
<organism evidence="7 8">
    <name type="scientific">Ilyodon furcidens</name>
    <name type="common">goldbreast splitfin</name>
    <dbReference type="NCBI Taxonomy" id="33524"/>
    <lineage>
        <taxon>Eukaryota</taxon>
        <taxon>Metazoa</taxon>
        <taxon>Chordata</taxon>
        <taxon>Craniata</taxon>
        <taxon>Vertebrata</taxon>
        <taxon>Euteleostomi</taxon>
        <taxon>Actinopterygii</taxon>
        <taxon>Neopterygii</taxon>
        <taxon>Teleostei</taxon>
        <taxon>Neoteleostei</taxon>
        <taxon>Acanthomorphata</taxon>
        <taxon>Ovalentaria</taxon>
        <taxon>Atherinomorphae</taxon>
        <taxon>Cyprinodontiformes</taxon>
        <taxon>Goodeidae</taxon>
        <taxon>Ilyodon</taxon>
    </lineage>
</organism>
<evidence type="ECO:0000313" key="7">
    <source>
        <dbReference type="EMBL" id="MEQ2241609.1"/>
    </source>
</evidence>
<keyword evidence="4" id="KW-0325">Glycoprotein</keyword>
<proteinExistence type="predicted"/>
<reference evidence="7 8" key="1">
    <citation type="submission" date="2021-06" db="EMBL/GenBank/DDBJ databases">
        <authorList>
            <person name="Palmer J.M."/>
        </authorList>
    </citation>
    <scope>NUCLEOTIDE SEQUENCE [LARGE SCALE GENOMIC DNA]</scope>
    <source>
        <strain evidence="8">if_2019</strain>
        <tissue evidence="7">Muscle</tissue>
    </source>
</reference>